<dbReference type="GO" id="GO:0032259">
    <property type="term" value="P:methylation"/>
    <property type="evidence" value="ECO:0007669"/>
    <property type="project" value="UniProtKB-KW"/>
</dbReference>
<keyword evidence="2" id="KW-0489">Methyltransferase</keyword>
<feature type="compositionally biased region" description="Basic and acidic residues" evidence="1">
    <location>
        <begin position="19"/>
        <end position="30"/>
    </location>
</feature>
<protein>
    <submittedName>
        <fullName evidence="2">Ribosomal RNA small subunit methyltransferase NEP1-like</fullName>
    </submittedName>
</protein>
<organism evidence="2 3">
    <name type="scientific">Cucumis melo var. makuwa</name>
    <name type="common">Oriental melon</name>
    <dbReference type="NCBI Taxonomy" id="1194695"/>
    <lineage>
        <taxon>Eukaryota</taxon>
        <taxon>Viridiplantae</taxon>
        <taxon>Streptophyta</taxon>
        <taxon>Embryophyta</taxon>
        <taxon>Tracheophyta</taxon>
        <taxon>Spermatophyta</taxon>
        <taxon>Magnoliopsida</taxon>
        <taxon>eudicotyledons</taxon>
        <taxon>Gunneridae</taxon>
        <taxon>Pentapetalae</taxon>
        <taxon>rosids</taxon>
        <taxon>fabids</taxon>
        <taxon>Cucurbitales</taxon>
        <taxon>Cucurbitaceae</taxon>
        <taxon>Benincaseae</taxon>
        <taxon>Cucumis</taxon>
    </lineage>
</organism>
<proteinExistence type="predicted"/>
<evidence type="ECO:0000313" key="2">
    <source>
        <dbReference type="EMBL" id="TYK14381.1"/>
    </source>
</evidence>
<evidence type="ECO:0000313" key="3">
    <source>
        <dbReference type="Proteomes" id="UP000321947"/>
    </source>
</evidence>
<comment type="caution">
    <text evidence="2">The sequence shown here is derived from an EMBL/GenBank/DDBJ whole genome shotgun (WGS) entry which is preliminary data.</text>
</comment>
<dbReference type="EMBL" id="SSTD01009294">
    <property type="protein sequence ID" value="TYK14381.1"/>
    <property type="molecule type" value="Genomic_DNA"/>
</dbReference>
<accession>A0A5D3CRG9</accession>
<dbReference type="GO" id="GO:0008168">
    <property type="term" value="F:methyltransferase activity"/>
    <property type="evidence" value="ECO:0007669"/>
    <property type="project" value="UniProtKB-KW"/>
</dbReference>
<name>A0A5D3CRG9_CUCMM</name>
<keyword evidence="2" id="KW-0808">Transferase</keyword>
<reference evidence="2 3" key="1">
    <citation type="submission" date="2019-08" db="EMBL/GenBank/DDBJ databases">
        <title>Draft genome sequences of two oriental melons (Cucumis melo L. var makuwa).</title>
        <authorList>
            <person name="Kwon S.-Y."/>
        </authorList>
    </citation>
    <scope>NUCLEOTIDE SEQUENCE [LARGE SCALE GENOMIC DNA]</scope>
    <source>
        <strain evidence="3">cv. Chang Bougi</strain>
        <tissue evidence="2">Leaf</tissue>
    </source>
</reference>
<feature type="region of interest" description="Disordered" evidence="1">
    <location>
        <begin position="1"/>
        <end position="30"/>
    </location>
</feature>
<gene>
    <name evidence="2" type="ORF">E5676_scaffold186G00180</name>
</gene>
<dbReference type="Proteomes" id="UP000321947">
    <property type="component" value="Unassembled WGS sequence"/>
</dbReference>
<sequence length="134" mass="15522">MPPQKRRNSKSFSSKLARRKQESVENLDELKNVEDVGTTSSLLDMMNEKPQESRVIFVLDNAPLHKGLVGKKWKILDSWRDHQFLLKHKKNLKDFCPENVRQVAFNPVLYNARSVDKDFVEKEANKSLDHSTAS</sequence>
<evidence type="ECO:0000256" key="1">
    <source>
        <dbReference type="SAM" id="MobiDB-lite"/>
    </source>
</evidence>
<dbReference type="AlphaFoldDB" id="A0A5D3CRG9"/>